<organism evidence="2 3">
    <name type="scientific">Echria macrotheca</name>
    <dbReference type="NCBI Taxonomy" id="438768"/>
    <lineage>
        <taxon>Eukaryota</taxon>
        <taxon>Fungi</taxon>
        <taxon>Dikarya</taxon>
        <taxon>Ascomycota</taxon>
        <taxon>Pezizomycotina</taxon>
        <taxon>Sordariomycetes</taxon>
        <taxon>Sordariomycetidae</taxon>
        <taxon>Sordariales</taxon>
        <taxon>Schizotheciaceae</taxon>
        <taxon>Echria</taxon>
    </lineage>
</organism>
<accession>A0AAJ0F212</accession>
<dbReference type="Proteomes" id="UP001239445">
    <property type="component" value="Unassembled WGS sequence"/>
</dbReference>
<sequence length="103" mass="11369">MIRICWLLPIPVLSCHCSFFSFLLVGGGGASLCQTSFTLYQSTLLLASAAVPLLHFRSRFCRAPGAGPVLFVVHFLFSLDTYLSSLHFFFAVDDFLEGLLYGL</sequence>
<keyword evidence="1" id="KW-0472">Membrane</keyword>
<dbReference type="EMBL" id="MU839846">
    <property type="protein sequence ID" value="KAK1750597.1"/>
    <property type="molecule type" value="Genomic_DNA"/>
</dbReference>
<evidence type="ECO:0000313" key="2">
    <source>
        <dbReference type="EMBL" id="KAK1750597.1"/>
    </source>
</evidence>
<comment type="caution">
    <text evidence="2">The sequence shown here is derived from an EMBL/GenBank/DDBJ whole genome shotgun (WGS) entry which is preliminary data.</text>
</comment>
<protein>
    <submittedName>
        <fullName evidence="2">Uncharacterized protein</fullName>
    </submittedName>
</protein>
<feature type="transmembrane region" description="Helical" evidence="1">
    <location>
        <begin position="7"/>
        <end position="25"/>
    </location>
</feature>
<feature type="transmembrane region" description="Helical" evidence="1">
    <location>
        <begin position="68"/>
        <end position="90"/>
    </location>
</feature>
<keyword evidence="3" id="KW-1185">Reference proteome</keyword>
<keyword evidence="1" id="KW-1133">Transmembrane helix</keyword>
<name>A0AAJ0F212_9PEZI</name>
<proteinExistence type="predicted"/>
<reference evidence="2" key="1">
    <citation type="submission" date="2023-06" db="EMBL/GenBank/DDBJ databases">
        <title>Genome-scale phylogeny and comparative genomics of the fungal order Sordariales.</title>
        <authorList>
            <consortium name="Lawrence Berkeley National Laboratory"/>
            <person name="Hensen N."/>
            <person name="Bonometti L."/>
            <person name="Westerberg I."/>
            <person name="Brannstrom I.O."/>
            <person name="Guillou S."/>
            <person name="Cros-Aarteil S."/>
            <person name="Calhoun S."/>
            <person name="Haridas S."/>
            <person name="Kuo A."/>
            <person name="Mondo S."/>
            <person name="Pangilinan J."/>
            <person name="Riley R."/>
            <person name="Labutti K."/>
            <person name="Andreopoulos B."/>
            <person name="Lipzen A."/>
            <person name="Chen C."/>
            <person name="Yanf M."/>
            <person name="Daum C."/>
            <person name="Ng V."/>
            <person name="Clum A."/>
            <person name="Steindorff A."/>
            <person name="Ohm R."/>
            <person name="Martin F."/>
            <person name="Silar P."/>
            <person name="Natvig D."/>
            <person name="Lalanne C."/>
            <person name="Gautier V."/>
            <person name="Ament-Velasquez S.L."/>
            <person name="Kruys A."/>
            <person name="Hutchinson M.I."/>
            <person name="Powell A.J."/>
            <person name="Barry K."/>
            <person name="Miller A.N."/>
            <person name="Grigoriev I.V."/>
            <person name="Debuchy R."/>
            <person name="Gladieux P."/>
            <person name="Thoren M.H."/>
            <person name="Johannesson H."/>
        </authorList>
    </citation>
    <scope>NUCLEOTIDE SEQUENCE</scope>
    <source>
        <strain evidence="2">PSN4</strain>
    </source>
</reference>
<evidence type="ECO:0000313" key="3">
    <source>
        <dbReference type="Proteomes" id="UP001239445"/>
    </source>
</evidence>
<keyword evidence="1" id="KW-0812">Transmembrane</keyword>
<evidence type="ECO:0000256" key="1">
    <source>
        <dbReference type="SAM" id="Phobius"/>
    </source>
</evidence>
<feature type="transmembrane region" description="Helical" evidence="1">
    <location>
        <begin position="37"/>
        <end position="56"/>
    </location>
</feature>
<gene>
    <name evidence="2" type="ORF">QBC47DRAFT_393836</name>
</gene>
<dbReference type="AlphaFoldDB" id="A0AAJ0F212"/>